<sequence>FREFSGIDEEEFFNYFGTRNIGFAIKIEKIEIFKKPIDPKIFIPNFLPPQSFCYINKYWKAA</sequence>
<name>X1DPC1_9ZZZZ</name>
<comment type="caution">
    <text evidence="1">The sequence shown here is derived from an EMBL/GenBank/DDBJ whole genome shotgun (WGS) entry which is preliminary data.</text>
</comment>
<dbReference type="EMBL" id="BART01034689">
    <property type="protein sequence ID" value="GAH06844.1"/>
    <property type="molecule type" value="Genomic_DNA"/>
</dbReference>
<gene>
    <name evidence="1" type="ORF">S01H4_59205</name>
</gene>
<organism evidence="1">
    <name type="scientific">marine sediment metagenome</name>
    <dbReference type="NCBI Taxonomy" id="412755"/>
    <lineage>
        <taxon>unclassified sequences</taxon>
        <taxon>metagenomes</taxon>
        <taxon>ecological metagenomes</taxon>
    </lineage>
</organism>
<evidence type="ECO:0000313" key="1">
    <source>
        <dbReference type="EMBL" id="GAH06844.1"/>
    </source>
</evidence>
<dbReference type="AlphaFoldDB" id="X1DPC1"/>
<protein>
    <submittedName>
        <fullName evidence="1">Uncharacterized protein</fullName>
    </submittedName>
</protein>
<feature type="non-terminal residue" evidence="1">
    <location>
        <position position="1"/>
    </location>
</feature>
<accession>X1DPC1</accession>
<reference evidence="1" key="1">
    <citation type="journal article" date="2014" name="Front. Microbiol.">
        <title>High frequency of phylogenetically diverse reductive dehalogenase-homologous genes in deep subseafloor sedimentary metagenomes.</title>
        <authorList>
            <person name="Kawai M."/>
            <person name="Futagami T."/>
            <person name="Toyoda A."/>
            <person name="Takaki Y."/>
            <person name="Nishi S."/>
            <person name="Hori S."/>
            <person name="Arai W."/>
            <person name="Tsubouchi T."/>
            <person name="Morono Y."/>
            <person name="Uchiyama I."/>
            <person name="Ito T."/>
            <person name="Fujiyama A."/>
            <person name="Inagaki F."/>
            <person name="Takami H."/>
        </authorList>
    </citation>
    <scope>NUCLEOTIDE SEQUENCE</scope>
    <source>
        <strain evidence="1">Expedition CK06-06</strain>
    </source>
</reference>
<proteinExistence type="predicted"/>